<dbReference type="GO" id="GO:0008270">
    <property type="term" value="F:zinc ion binding"/>
    <property type="evidence" value="ECO:0007669"/>
    <property type="project" value="UniProtKB-KW"/>
</dbReference>
<dbReference type="Pfam" id="PF25512">
    <property type="entry name" value="zf-CCCH_AtC3H23"/>
    <property type="match status" value="1"/>
</dbReference>
<evidence type="ECO:0000256" key="4">
    <source>
        <dbReference type="ARBA" id="ARBA00023125"/>
    </source>
</evidence>
<evidence type="ECO:0000256" key="5">
    <source>
        <dbReference type="PROSITE-ProRule" id="PRU00723"/>
    </source>
</evidence>
<evidence type="ECO:0000313" key="7">
    <source>
        <dbReference type="EMBL" id="KAJ4954714.1"/>
    </source>
</evidence>
<dbReference type="InterPro" id="IPR036855">
    <property type="entry name" value="Znf_CCCH_sf"/>
</dbReference>
<evidence type="ECO:0000256" key="3">
    <source>
        <dbReference type="ARBA" id="ARBA00022833"/>
    </source>
</evidence>
<proteinExistence type="predicted"/>
<dbReference type="PROSITE" id="PS50103">
    <property type="entry name" value="ZF_C3H1"/>
    <property type="match status" value="1"/>
</dbReference>
<keyword evidence="2 5" id="KW-0863">Zinc-finger</keyword>
<dbReference type="OrthoDB" id="410307at2759"/>
<evidence type="ECO:0000259" key="6">
    <source>
        <dbReference type="PROSITE" id="PS50103"/>
    </source>
</evidence>
<feature type="zinc finger region" description="C3H1-type" evidence="5">
    <location>
        <begin position="67"/>
        <end position="94"/>
    </location>
</feature>
<dbReference type="SUPFAM" id="SSF90229">
    <property type="entry name" value="CCCH zinc finger"/>
    <property type="match status" value="1"/>
</dbReference>
<dbReference type="PANTHER" id="PTHR14493">
    <property type="entry name" value="UNKEMPT FAMILY MEMBER"/>
    <property type="match status" value="1"/>
</dbReference>
<dbReference type="Gene3D" id="4.10.1000.10">
    <property type="entry name" value="Zinc finger, CCCH-type"/>
    <property type="match status" value="1"/>
</dbReference>
<sequence length="223" mass="26349">MLKGINRGFLKFIHSTDYTESMYESDEFRMYVFKIKKCPKTRSHDWTCCPFAHYGEKARRRDPRKFKYAAVACPEFRTGECRKGESCEFAHGIFEFWLHPDKYRTRECNAGKYCRRKVCFFSHTPEQLRPEMKKKSCYVCRVRMEGGKKDESCGSVGDGRTELSSSPVNMVMRNGNLKEDQWDIEETLRRFKIEDDQDGEEMSFSDSDVLDLPDIDWIKELVK</sequence>
<gene>
    <name evidence="7" type="ORF">NE237_011497</name>
</gene>
<dbReference type="SMART" id="SM00356">
    <property type="entry name" value="ZnF_C3H1"/>
    <property type="match status" value="2"/>
</dbReference>
<keyword evidence="3 5" id="KW-0862">Zinc</keyword>
<accession>A0A9Q0H009</accession>
<comment type="caution">
    <text evidence="7">The sequence shown here is derived from an EMBL/GenBank/DDBJ whole genome shotgun (WGS) entry which is preliminary data.</text>
</comment>
<keyword evidence="1 5" id="KW-0479">Metal-binding</keyword>
<organism evidence="7 8">
    <name type="scientific">Protea cynaroides</name>
    <dbReference type="NCBI Taxonomy" id="273540"/>
    <lineage>
        <taxon>Eukaryota</taxon>
        <taxon>Viridiplantae</taxon>
        <taxon>Streptophyta</taxon>
        <taxon>Embryophyta</taxon>
        <taxon>Tracheophyta</taxon>
        <taxon>Spermatophyta</taxon>
        <taxon>Magnoliopsida</taxon>
        <taxon>Proteales</taxon>
        <taxon>Proteaceae</taxon>
        <taxon>Protea</taxon>
    </lineage>
</organism>
<dbReference type="InterPro" id="IPR057444">
    <property type="entry name" value="Znf-CCCH_AtC3H23-like"/>
</dbReference>
<dbReference type="InterPro" id="IPR000571">
    <property type="entry name" value="Znf_CCCH"/>
</dbReference>
<keyword evidence="4" id="KW-0238">DNA-binding</keyword>
<feature type="domain" description="C3H1-type" evidence="6">
    <location>
        <begin position="67"/>
        <end position="94"/>
    </location>
</feature>
<evidence type="ECO:0000256" key="2">
    <source>
        <dbReference type="ARBA" id="ARBA00022771"/>
    </source>
</evidence>
<dbReference type="InterPro" id="IPR045234">
    <property type="entry name" value="Unkempt-like"/>
</dbReference>
<dbReference type="Proteomes" id="UP001141806">
    <property type="component" value="Unassembled WGS sequence"/>
</dbReference>
<dbReference type="Pfam" id="PF00642">
    <property type="entry name" value="zf-CCCH"/>
    <property type="match status" value="1"/>
</dbReference>
<dbReference type="GO" id="GO:0003677">
    <property type="term" value="F:DNA binding"/>
    <property type="evidence" value="ECO:0007669"/>
    <property type="project" value="UniProtKB-KW"/>
</dbReference>
<keyword evidence="8" id="KW-1185">Reference proteome</keyword>
<evidence type="ECO:0000256" key="1">
    <source>
        <dbReference type="ARBA" id="ARBA00022723"/>
    </source>
</evidence>
<reference evidence="7" key="1">
    <citation type="journal article" date="2023" name="Plant J.">
        <title>The genome of the king protea, Protea cynaroides.</title>
        <authorList>
            <person name="Chang J."/>
            <person name="Duong T.A."/>
            <person name="Schoeman C."/>
            <person name="Ma X."/>
            <person name="Roodt D."/>
            <person name="Barker N."/>
            <person name="Li Z."/>
            <person name="Van de Peer Y."/>
            <person name="Mizrachi E."/>
        </authorList>
    </citation>
    <scope>NUCLEOTIDE SEQUENCE</scope>
    <source>
        <tissue evidence="7">Young leaves</tissue>
    </source>
</reference>
<name>A0A9Q0H009_9MAGN</name>
<evidence type="ECO:0000313" key="8">
    <source>
        <dbReference type="Proteomes" id="UP001141806"/>
    </source>
</evidence>
<dbReference type="AlphaFoldDB" id="A0A9Q0H009"/>
<dbReference type="PANTHER" id="PTHR14493:SF109">
    <property type="entry name" value="ZINC FINGER CCCH DOMAIN-CONTAINING PROTEIN 54"/>
    <property type="match status" value="1"/>
</dbReference>
<protein>
    <recommendedName>
        <fullName evidence="6">C3H1-type domain-containing protein</fullName>
    </recommendedName>
</protein>
<dbReference type="EMBL" id="JAMYWD010000011">
    <property type="protein sequence ID" value="KAJ4954714.1"/>
    <property type="molecule type" value="Genomic_DNA"/>
</dbReference>